<feature type="region of interest" description="Disordered" evidence="6">
    <location>
        <begin position="315"/>
        <end position="352"/>
    </location>
</feature>
<feature type="region of interest" description="Disordered" evidence="6">
    <location>
        <begin position="676"/>
        <end position="707"/>
    </location>
</feature>
<evidence type="ECO:0000256" key="2">
    <source>
        <dbReference type="ARBA" id="ARBA00004496"/>
    </source>
</evidence>
<dbReference type="InterPro" id="IPR000048">
    <property type="entry name" value="IQ_motif_EF-hand-BS"/>
</dbReference>
<proteinExistence type="predicted"/>
<feature type="compositionally biased region" description="Low complexity" evidence="6">
    <location>
        <begin position="679"/>
        <end position="692"/>
    </location>
</feature>
<feature type="compositionally biased region" description="Low complexity" evidence="6">
    <location>
        <begin position="793"/>
        <end position="819"/>
    </location>
</feature>
<gene>
    <name evidence="7" type="ORF">JRO89_XS09G0220100</name>
</gene>
<comment type="caution">
    <text evidence="7">The sequence shown here is derived from an EMBL/GenBank/DDBJ whole genome shotgun (WGS) entry which is preliminary data.</text>
</comment>
<evidence type="ECO:0000313" key="8">
    <source>
        <dbReference type="Proteomes" id="UP000827721"/>
    </source>
</evidence>
<feature type="region of interest" description="Disordered" evidence="6">
    <location>
        <begin position="790"/>
        <end position="819"/>
    </location>
</feature>
<keyword evidence="8" id="KW-1185">Reference proteome</keyword>
<name>A0ABQ8HME3_9ROSI</name>
<keyword evidence="4" id="KW-0112">Calmodulin-binding</keyword>
<evidence type="ECO:0000256" key="6">
    <source>
        <dbReference type="SAM" id="MobiDB-lite"/>
    </source>
</evidence>
<keyword evidence="3" id="KW-0963">Cytoplasm</keyword>
<dbReference type="Pfam" id="PF00612">
    <property type="entry name" value="IQ"/>
    <property type="match status" value="3"/>
</dbReference>
<evidence type="ECO:0000256" key="1">
    <source>
        <dbReference type="ARBA" id="ARBA00004123"/>
    </source>
</evidence>
<dbReference type="Proteomes" id="UP000827721">
    <property type="component" value="Unassembled WGS sequence"/>
</dbReference>
<dbReference type="PANTHER" id="PTHR31250">
    <property type="entry name" value="IQ DOMAIN-CONTAINING PROTEIN IQM3"/>
    <property type="match status" value="1"/>
</dbReference>
<feature type="region of interest" description="Disordered" evidence="6">
    <location>
        <begin position="430"/>
        <end position="458"/>
    </location>
</feature>
<reference evidence="7 8" key="1">
    <citation type="submission" date="2021-02" db="EMBL/GenBank/DDBJ databases">
        <title>Plant Genome Project.</title>
        <authorList>
            <person name="Zhang R.-G."/>
        </authorList>
    </citation>
    <scope>NUCLEOTIDE SEQUENCE [LARGE SCALE GENOMIC DNA]</scope>
    <source>
        <tissue evidence="7">Leaves</tissue>
    </source>
</reference>
<dbReference type="Gene3D" id="1.20.5.190">
    <property type="match status" value="1"/>
</dbReference>
<organism evidence="7 8">
    <name type="scientific">Xanthoceras sorbifolium</name>
    <dbReference type="NCBI Taxonomy" id="99658"/>
    <lineage>
        <taxon>Eukaryota</taxon>
        <taxon>Viridiplantae</taxon>
        <taxon>Streptophyta</taxon>
        <taxon>Embryophyta</taxon>
        <taxon>Tracheophyta</taxon>
        <taxon>Spermatophyta</taxon>
        <taxon>Magnoliopsida</taxon>
        <taxon>eudicotyledons</taxon>
        <taxon>Gunneridae</taxon>
        <taxon>Pentapetalae</taxon>
        <taxon>rosids</taxon>
        <taxon>malvids</taxon>
        <taxon>Sapindales</taxon>
        <taxon>Sapindaceae</taxon>
        <taxon>Xanthoceroideae</taxon>
        <taxon>Xanthoceras</taxon>
    </lineage>
</organism>
<evidence type="ECO:0000256" key="4">
    <source>
        <dbReference type="ARBA" id="ARBA00022860"/>
    </source>
</evidence>
<keyword evidence="5" id="KW-0539">Nucleus</keyword>
<feature type="compositionally biased region" description="Low complexity" evidence="6">
    <location>
        <begin position="503"/>
        <end position="525"/>
    </location>
</feature>
<accession>A0ABQ8HME3</accession>
<evidence type="ECO:0000256" key="5">
    <source>
        <dbReference type="ARBA" id="ARBA00023242"/>
    </source>
</evidence>
<comment type="subcellular location">
    <subcellularLocation>
        <location evidence="2">Cytoplasm</location>
    </subcellularLocation>
    <subcellularLocation>
        <location evidence="1">Nucleus</location>
    </subcellularLocation>
</comment>
<dbReference type="InterPro" id="IPR044159">
    <property type="entry name" value="IQM"/>
</dbReference>
<dbReference type="PANTHER" id="PTHR31250:SF27">
    <property type="entry name" value="IQ DOMAIN-CONTAINING PROTEIN IQM5"/>
    <property type="match status" value="1"/>
</dbReference>
<feature type="region of interest" description="Disordered" evidence="6">
    <location>
        <begin position="66"/>
        <end position="88"/>
    </location>
</feature>
<dbReference type="EMBL" id="JAFEMO010000009">
    <property type="protein sequence ID" value="KAH7565510.1"/>
    <property type="molecule type" value="Genomic_DNA"/>
</dbReference>
<dbReference type="SMART" id="SM00015">
    <property type="entry name" value="IQ"/>
    <property type="match status" value="3"/>
</dbReference>
<dbReference type="PROSITE" id="PS50096">
    <property type="entry name" value="IQ"/>
    <property type="match status" value="3"/>
</dbReference>
<evidence type="ECO:0000256" key="3">
    <source>
        <dbReference type="ARBA" id="ARBA00022490"/>
    </source>
</evidence>
<protein>
    <submittedName>
        <fullName evidence="7">Uncharacterized protein</fullName>
    </submittedName>
</protein>
<sequence length="903" mass="101779">MVDVRSVKYNFESSKENVNTALRTMTFKKRQLACSSQDIDHHEHENCMILIKDSVRLSKSRKLGDHLEEKEPAAASSDPARPELSDDQLHHGAATKLQKFYKSYRTRRNLADCAVVIEELWFVGKGLSKDEKAQKLALTHWLEAIDPRHRYGHNLHKYYDVWFASDSIQPFFYWLDIGDGKEVTLEKCPRTKLQQECIKYLGPKEREAYEVVMEKGKLVYKQSRVCVDTHTPKDSKWMFVLSTSRNLYVGEKKKGLFHHSSFLSGAATIASGRLVAQNGILEAIWSYSGHYRPTEENFIELCNFLEDHHIDLTDVKKTPTDDDVPPPPKSIPDQEKASSSTTTTTTLPNNEAIEAKALEENDDDDKRKNTTHNIVEEDHHHHHQHQVLQVIVGMKMLCKWSTGAGPRISCVGDYPPELKSHALEQVNLSPKTTSSSSIKPDHHHGASPFFPTRSSGGEEPDFFKMGVSGKWLKSIITQKKPQTTDDEDKPLDKTKKKWRLWRSSSEGFGPSSSKRGHVAASAASETSDSDDAFSAAVAAVVRAPPKDFKVVRQEWAAIRIQTAFRGLLARRASRALKAVVRIQAIFRGRQVRQQAAVTLRCMQALVRVQARVRARTVGMSSEEQALQKLLDDYHHNQADPTKQAEQGWCDIPGTVDEVRAKLQLRQEGAIKRERAIAYSSSQKQSRSSCPSPDSRVKKPAMALKHHHHRLDKSSAGWSWLDSWMASKPWENRLLEEIHTDPSEMTTPFSRKSEDNIAGMYSCSEHDLVKVRRNNVTTKVVAAKPPIVCQMTRSSSSPSSESFPYDETSPSTSTSSASLTPASGNILMMERAEDSYYRKPSYMSLTESIKAKQKASRFSHKNLMAVSSGDTRSCAGSEPSFNLCKDLYPPIPLGRHDWSKTQQL</sequence>
<feature type="region of interest" description="Disordered" evidence="6">
    <location>
        <begin position="476"/>
        <end position="525"/>
    </location>
</feature>
<evidence type="ECO:0000313" key="7">
    <source>
        <dbReference type="EMBL" id="KAH7565510.1"/>
    </source>
</evidence>